<dbReference type="InterPro" id="IPR053018">
    <property type="entry name" value="Elsinochrome_Biosynth-Asso"/>
</dbReference>
<dbReference type="PANTHER" id="PTHR37577:SF1">
    <property type="entry name" value="INTEGRAL MEMBRANE PROTEIN"/>
    <property type="match status" value="1"/>
</dbReference>
<protein>
    <submittedName>
        <fullName evidence="2">Uncharacterized protein</fullName>
    </submittedName>
</protein>
<keyword evidence="1" id="KW-0812">Transmembrane</keyword>
<feature type="transmembrane region" description="Helical" evidence="1">
    <location>
        <begin position="179"/>
        <end position="198"/>
    </location>
</feature>
<dbReference type="OrthoDB" id="4851483at2759"/>
<feature type="transmembrane region" description="Helical" evidence="1">
    <location>
        <begin position="228"/>
        <end position="247"/>
    </location>
</feature>
<sequence length="316" mass="35603">MTGCNSTPGPLNAAGDIVGYGILAAFFGSALVTIAAVLLAYYHDAIDDDLMTDLDHQFKIEIRSIVREAKEGVERLLRGLIKRVFRQVAELSTARSNTQHRGDLRKRRTACFNQFVLSLSDQQLVTGLALLLITVSSQNDLSGYEFSVAHSLAWFSSTTHLATLDVLRPTLKRQNRYILAIRVLGVLSILVLLTYTSYRVSSNMSESKLPASCTKRQVEVDIIMVYELAQTTLVLLVIWGGYICRLLDIWLNDEFDLWAWASRAQLEKYPEPRPLNLSQRRAKALANRRVTMGGFYYNRSFLSIMPMISFSFSYGV</sequence>
<dbReference type="Proteomes" id="UP000434172">
    <property type="component" value="Unassembled WGS sequence"/>
</dbReference>
<keyword evidence="3" id="KW-1185">Reference proteome</keyword>
<keyword evidence="1" id="KW-1133">Transmembrane helix</keyword>
<evidence type="ECO:0000313" key="3">
    <source>
        <dbReference type="Proteomes" id="UP000434172"/>
    </source>
</evidence>
<accession>A0A8H3ZNQ0</accession>
<keyword evidence="1" id="KW-0472">Membrane</keyword>
<feature type="transmembrane region" description="Helical" evidence="1">
    <location>
        <begin position="17"/>
        <end position="42"/>
    </location>
</feature>
<evidence type="ECO:0000313" key="2">
    <source>
        <dbReference type="EMBL" id="KAF0320471.1"/>
    </source>
</evidence>
<dbReference type="AlphaFoldDB" id="A0A8H3ZNQ0"/>
<proteinExistence type="predicted"/>
<dbReference type="PANTHER" id="PTHR37577">
    <property type="entry name" value="INTEGRAL MEMBRANE PROTEIN"/>
    <property type="match status" value="1"/>
</dbReference>
<comment type="caution">
    <text evidence="2">The sequence shown here is derived from an EMBL/GenBank/DDBJ whole genome shotgun (WGS) entry which is preliminary data.</text>
</comment>
<feature type="transmembrane region" description="Helical" evidence="1">
    <location>
        <begin position="296"/>
        <end position="314"/>
    </location>
</feature>
<dbReference type="EMBL" id="WOWK01000082">
    <property type="protein sequence ID" value="KAF0320471.1"/>
    <property type="molecule type" value="Genomic_DNA"/>
</dbReference>
<organism evidence="2 3">
    <name type="scientific">Colletotrichum asianum</name>
    <dbReference type="NCBI Taxonomy" id="702518"/>
    <lineage>
        <taxon>Eukaryota</taxon>
        <taxon>Fungi</taxon>
        <taxon>Dikarya</taxon>
        <taxon>Ascomycota</taxon>
        <taxon>Pezizomycotina</taxon>
        <taxon>Sordariomycetes</taxon>
        <taxon>Hypocreomycetidae</taxon>
        <taxon>Glomerellales</taxon>
        <taxon>Glomerellaceae</taxon>
        <taxon>Colletotrichum</taxon>
        <taxon>Colletotrichum gloeosporioides species complex</taxon>
    </lineage>
</organism>
<name>A0A8H3ZNQ0_9PEZI</name>
<gene>
    <name evidence="2" type="ORF">GQ607_012227</name>
</gene>
<evidence type="ECO:0000256" key="1">
    <source>
        <dbReference type="SAM" id="Phobius"/>
    </source>
</evidence>
<reference evidence="2 3" key="1">
    <citation type="submission" date="2019-12" db="EMBL/GenBank/DDBJ databases">
        <title>A genome sequence resource for the geographically widespread anthracnose pathogen Colletotrichum asianum.</title>
        <authorList>
            <person name="Meng Y."/>
        </authorList>
    </citation>
    <scope>NUCLEOTIDE SEQUENCE [LARGE SCALE GENOMIC DNA]</scope>
    <source>
        <strain evidence="2 3">ICMP 18580</strain>
    </source>
</reference>